<protein>
    <recommendedName>
        <fullName evidence="4">Methyltransferase type 11 domain-containing protein</fullName>
    </recommendedName>
</protein>
<feature type="compositionally biased region" description="Polar residues" evidence="1">
    <location>
        <begin position="32"/>
        <end position="41"/>
    </location>
</feature>
<sequence length="1624" mass="175339">MATYKSHSNLQRRMEEQPPYPRRAPTGRLPQRSVTPTTAVSQVPAPVSSKLQKRRPLRDEVPLTRGATGQRAPTPKAAVTLGSRQTGASSTAPTIHPTSRHMVPKNALQSSSRLPKPEMPTNTRTPSLVSGSSASTADSPRSNLLRRNQTNIGVGGSREDVSSKFSKEKAIMPLRIPGGYKDPFSETVLGISIPSTSAVFAHPAAELELQDRSHYEYDLGPTEVLPLPAPHYTLSTTPSTRYSESPGPFSVSSTPTSMSSYSPGVVISTKTTIRTRQVSPLQGKPPVVRYRTPEERALPSLPEPATASTATSSVRMNAEKSNERSQIEQLPTRPSDPTSRTTHTRLPGSHRQADILKSDVNRGLRRPSQIAEQKSQVQAPPELAHLADQPSSTAAPRRPSRPSRDGTPEITGFRGPSPIIQSNMHSFPFSHQRTTSTGSTSSVGMNSKTRFGIMSPKQSSRNPSPNPSLTSSLAPISRVPTRGHTPDLQPDKKRSSTLPTPAPAPGPSKTSRFGFFSRRAKTEPTAPAIKSEKKLHRRGPAAGTGHEGYGRYAVGLRSASTASGPSIGKSPSAANTSESLDKTPSTRKSSVTSTTSTEMDDFFLERLNPVVIRGNGSNSELTMSPEPLRSTSSLDVSSPQLSQPSKTTKGPSGTDSEKARPALLPSAMSDSVYGMSPVKMPIGPRRPSESEDEVNKSFIPAITAKRASRTSKLVDTTASAIQISSKARKGSFTGTTLDGKEGGWLKSSKKEKTEQEESKPPRKWNFFQRAHGASRAPTPAVEAPTSSAPRLPVSRSVAHYAIVDSPSGLNANDIEMIMKEADSAPEEVPNPIQQDEPVEFNVQPKATERPPSMLLPPKLILPDIFTASARPASPKVFLRPVAEAQPRLTLDTSVTKQAHRVPPSVGYLTPVTDLSAPSSPVSPLSPVQPSDLVVSPKTLPAPVFLPSPLAALSPPRPPPSNPPPRPSRLAQVGRIPQVVSTRQKAHRPHSRSFSRPFAMTQPGPTAPSRNSFDSIGPMTVTAVPAEPYPILHGLNALTHGTAIATMSPSAEESMRQREFFVFPSRKSSEVSYSSSSGTWSFPATAGTAIVPNCGAPQSEDEVWNEYNDLLDEVLSPTELQNADGGEPEEERSSLEPLPLKLKHSRASSHSAASTTRVSNPSLHLRRSRLLAVLHSQSPTSSISLSEFLQEHGDRNISVVDPISGRLSFPSTAHMSIGSGPRNRLSSNRSSLPMALDLSSRRSQVTLASKSDKDRNSASSNKYRDTRLMEMAETRADGLSAVANLRFGALMTSKWLSFGRVIFSPAHFELKDPEHDRILVIDGLGKDWSYYCALTYPEATVYNLGPGQPSTTTTTTNNVPEPWSTLSNHRHFNQNSLGDPFPFPKGFFACVVLRFPSAVPTSVHRSVVSECKRVLRPGGFLELSVLDLDLVNMGNRARRAVRGLKVKMQVADEDVSLRNISDEIMGLVGKKGFIECNRCFVGVPVAGTLPGTEQSDAALFKKRKGSTAVSINKPTAAATKATKKPKPEVSFSDLLNTRASSESTDNTITDMVARVGRWWYSRCYESLVLPEAGEPDAANSGDLLRSSIWRDESLINECEKRGTSFRLLIGYAQKPVVGVRRTVSV</sequence>
<feature type="compositionally biased region" description="Pro residues" evidence="1">
    <location>
        <begin position="954"/>
        <end position="966"/>
    </location>
</feature>
<feature type="compositionally biased region" description="Polar residues" evidence="1">
    <location>
        <begin position="419"/>
        <end position="433"/>
    </location>
</feature>
<evidence type="ECO:0000256" key="1">
    <source>
        <dbReference type="SAM" id="MobiDB-lite"/>
    </source>
</evidence>
<feature type="region of interest" description="Disordered" evidence="1">
    <location>
        <begin position="950"/>
        <end position="969"/>
    </location>
</feature>
<feature type="region of interest" description="Disordered" evidence="1">
    <location>
        <begin position="615"/>
        <end position="676"/>
    </location>
</feature>
<feature type="compositionally biased region" description="Low complexity" evidence="1">
    <location>
        <begin position="586"/>
        <end position="596"/>
    </location>
</feature>
<feature type="compositionally biased region" description="Low complexity" evidence="1">
    <location>
        <begin position="331"/>
        <end position="345"/>
    </location>
</feature>
<feature type="region of interest" description="Disordered" evidence="1">
    <location>
        <begin position="1238"/>
        <end position="1263"/>
    </location>
</feature>
<feature type="compositionally biased region" description="Basic and acidic residues" evidence="1">
    <location>
        <begin position="1249"/>
        <end position="1263"/>
    </location>
</feature>
<feature type="compositionally biased region" description="Basic and acidic residues" evidence="1">
    <location>
        <begin position="738"/>
        <end position="760"/>
    </location>
</feature>
<keyword evidence="3" id="KW-1185">Reference proteome</keyword>
<proteinExistence type="predicted"/>
<dbReference type="SUPFAM" id="SSF53335">
    <property type="entry name" value="S-adenosyl-L-methionine-dependent methyltransferases"/>
    <property type="match status" value="1"/>
</dbReference>
<dbReference type="OrthoDB" id="5382952at2759"/>
<dbReference type="Proteomes" id="UP000756921">
    <property type="component" value="Unassembled WGS sequence"/>
</dbReference>
<feature type="compositionally biased region" description="Basic residues" evidence="1">
    <location>
        <begin position="983"/>
        <end position="992"/>
    </location>
</feature>
<dbReference type="EMBL" id="WJXW01000006">
    <property type="protein sequence ID" value="KAF9735406.1"/>
    <property type="molecule type" value="Genomic_DNA"/>
</dbReference>
<feature type="compositionally biased region" description="Basic and acidic residues" evidence="1">
    <location>
        <begin position="351"/>
        <end position="362"/>
    </location>
</feature>
<gene>
    <name evidence="2" type="ORF">PMIN01_06811</name>
</gene>
<feature type="region of interest" description="Disordered" evidence="1">
    <location>
        <begin position="1"/>
        <end position="164"/>
    </location>
</feature>
<feature type="compositionally biased region" description="Low complexity" evidence="1">
    <location>
        <begin position="250"/>
        <end position="263"/>
    </location>
</feature>
<dbReference type="InterPro" id="IPR029063">
    <property type="entry name" value="SAM-dependent_MTases_sf"/>
</dbReference>
<feature type="region of interest" description="Disordered" evidence="1">
    <location>
        <begin position="1118"/>
        <end position="1160"/>
    </location>
</feature>
<comment type="caution">
    <text evidence="2">The sequence shown here is derived from an EMBL/GenBank/DDBJ whole genome shotgun (WGS) entry which is preliminary data.</text>
</comment>
<evidence type="ECO:0008006" key="4">
    <source>
        <dbReference type="Google" id="ProtNLM"/>
    </source>
</evidence>
<feature type="region of interest" description="Disordered" evidence="1">
    <location>
        <begin position="727"/>
        <end position="762"/>
    </location>
</feature>
<feature type="compositionally biased region" description="Polar residues" evidence="1">
    <location>
        <begin position="120"/>
        <end position="152"/>
    </location>
</feature>
<reference evidence="2" key="1">
    <citation type="journal article" date="2020" name="Mol. Plant Microbe Interact.">
        <title>Genome Sequence of the Biocontrol Agent Coniothyrium minitans strain Conio (IMI 134523).</title>
        <authorList>
            <person name="Patel D."/>
            <person name="Shittu T.A."/>
            <person name="Baroncelli R."/>
            <person name="Muthumeenakshi S."/>
            <person name="Osborne T.H."/>
            <person name="Janganan T.K."/>
            <person name="Sreenivasaprasad S."/>
        </authorList>
    </citation>
    <scope>NUCLEOTIDE SEQUENCE</scope>
    <source>
        <strain evidence="2">Conio</strain>
    </source>
</reference>
<organism evidence="2 3">
    <name type="scientific">Paraphaeosphaeria minitans</name>
    <dbReference type="NCBI Taxonomy" id="565426"/>
    <lineage>
        <taxon>Eukaryota</taxon>
        <taxon>Fungi</taxon>
        <taxon>Dikarya</taxon>
        <taxon>Ascomycota</taxon>
        <taxon>Pezizomycotina</taxon>
        <taxon>Dothideomycetes</taxon>
        <taxon>Pleosporomycetidae</taxon>
        <taxon>Pleosporales</taxon>
        <taxon>Massarineae</taxon>
        <taxon>Didymosphaeriaceae</taxon>
        <taxon>Paraphaeosphaeria</taxon>
    </lineage>
</organism>
<feature type="compositionally biased region" description="Polar residues" evidence="1">
    <location>
        <begin position="82"/>
        <end position="97"/>
    </location>
</feature>
<feature type="compositionally biased region" description="Polar residues" evidence="1">
    <location>
        <begin position="629"/>
        <end position="654"/>
    </location>
</feature>
<feature type="region of interest" description="Disordered" evidence="1">
    <location>
        <begin position="235"/>
        <end position="596"/>
    </location>
</feature>
<feature type="compositionally biased region" description="Basic and acidic residues" evidence="1">
    <location>
        <begin position="317"/>
        <end position="326"/>
    </location>
</feature>
<feature type="compositionally biased region" description="Low complexity" evidence="1">
    <location>
        <begin position="1147"/>
        <end position="1156"/>
    </location>
</feature>
<feature type="compositionally biased region" description="Polar residues" evidence="1">
    <location>
        <begin position="306"/>
        <end position="315"/>
    </location>
</feature>
<feature type="region of interest" description="Disordered" evidence="1">
    <location>
        <begin position="979"/>
        <end position="1010"/>
    </location>
</feature>
<name>A0A9P6GHS0_9PLEO</name>
<feature type="compositionally biased region" description="Polar residues" evidence="1">
    <location>
        <begin position="268"/>
        <end position="280"/>
    </location>
</feature>
<evidence type="ECO:0000313" key="3">
    <source>
        <dbReference type="Proteomes" id="UP000756921"/>
    </source>
</evidence>
<accession>A0A9P6GHS0</accession>
<feature type="compositionally biased region" description="Polar residues" evidence="1">
    <location>
        <begin position="1"/>
        <end position="11"/>
    </location>
</feature>
<evidence type="ECO:0000313" key="2">
    <source>
        <dbReference type="EMBL" id="KAF9735406.1"/>
    </source>
</evidence>
<feature type="compositionally biased region" description="Low complexity" evidence="1">
    <location>
        <begin position="455"/>
        <end position="475"/>
    </location>
</feature>